<dbReference type="EMBL" id="CM046391">
    <property type="protein sequence ID" value="KAI8561041.1"/>
    <property type="molecule type" value="Genomic_DNA"/>
</dbReference>
<reference evidence="1" key="1">
    <citation type="submission" date="2022-02" db="EMBL/GenBank/DDBJ databases">
        <title>Plant Genome Project.</title>
        <authorList>
            <person name="Zhang R.-G."/>
        </authorList>
    </citation>
    <scope>NUCLEOTIDE SEQUENCE</scope>
    <source>
        <strain evidence="1">AT1</strain>
    </source>
</reference>
<comment type="caution">
    <text evidence="1">The sequence shown here is derived from an EMBL/GenBank/DDBJ whole genome shotgun (WGS) entry which is preliminary data.</text>
</comment>
<accession>A0ACC0P671</accession>
<gene>
    <name evidence="1" type="ORF">RHMOL_Rhmol04G0305100</name>
</gene>
<evidence type="ECO:0000313" key="1">
    <source>
        <dbReference type="EMBL" id="KAI8561041.1"/>
    </source>
</evidence>
<keyword evidence="2" id="KW-1185">Reference proteome</keyword>
<sequence>MLRTSKLLDRAFDGSEIIFATNDRELFIAEMRSELSDVRSDSSEVCNTYHYTAPSPN</sequence>
<name>A0ACC0P671_RHOML</name>
<evidence type="ECO:0000313" key="2">
    <source>
        <dbReference type="Proteomes" id="UP001062846"/>
    </source>
</evidence>
<proteinExistence type="predicted"/>
<organism evidence="1 2">
    <name type="scientific">Rhododendron molle</name>
    <name type="common">Chinese azalea</name>
    <name type="synonym">Azalea mollis</name>
    <dbReference type="NCBI Taxonomy" id="49168"/>
    <lineage>
        <taxon>Eukaryota</taxon>
        <taxon>Viridiplantae</taxon>
        <taxon>Streptophyta</taxon>
        <taxon>Embryophyta</taxon>
        <taxon>Tracheophyta</taxon>
        <taxon>Spermatophyta</taxon>
        <taxon>Magnoliopsida</taxon>
        <taxon>eudicotyledons</taxon>
        <taxon>Gunneridae</taxon>
        <taxon>Pentapetalae</taxon>
        <taxon>asterids</taxon>
        <taxon>Ericales</taxon>
        <taxon>Ericaceae</taxon>
        <taxon>Ericoideae</taxon>
        <taxon>Rhodoreae</taxon>
        <taxon>Rhododendron</taxon>
    </lineage>
</organism>
<dbReference type="Proteomes" id="UP001062846">
    <property type="component" value="Chromosome 4"/>
</dbReference>
<protein>
    <submittedName>
        <fullName evidence="1">Uncharacterized protein</fullName>
    </submittedName>
</protein>